<proteinExistence type="predicted"/>
<reference evidence="1" key="1">
    <citation type="submission" date="2024-05" db="EMBL/GenBank/DDBJ databases">
        <title>Isolation and characterization of Sporomusa carbonis sp. nov., a carboxydotrophic hydrogenogen in the genus of Sporomusa isolated from a charcoal burning pile.</title>
        <authorList>
            <person name="Boeer T."/>
            <person name="Rosenbaum F."/>
            <person name="Eysell L."/>
            <person name="Mueller V."/>
            <person name="Daniel R."/>
            <person name="Poehlein A."/>
        </authorList>
    </citation>
    <scope>NUCLEOTIDE SEQUENCE [LARGE SCALE GENOMIC DNA]</scope>
    <source>
        <strain evidence="1">DSM 3132</strain>
    </source>
</reference>
<evidence type="ECO:0000313" key="1">
    <source>
        <dbReference type="EMBL" id="XFO71245.1"/>
    </source>
</evidence>
<dbReference type="Proteomes" id="UP000216052">
    <property type="component" value="Chromosome"/>
</dbReference>
<gene>
    <name evidence="1" type="ORF">SPACI_012600</name>
</gene>
<evidence type="ECO:0000313" key="2">
    <source>
        <dbReference type="Proteomes" id="UP000216052"/>
    </source>
</evidence>
<name>A0ABZ3IZL2_SPOA4</name>
<organism evidence="1 2">
    <name type="scientific">Sporomusa acidovorans (strain ATCC 49682 / DSM 3132 / Mol)</name>
    <dbReference type="NCBI Taxonomy" id="1123286"/>
    <lineage>
        <taxon>Bacteria</taxon>
        <taxon>Bacillati</taxon>
        <taxon>Bacillota</taxon>
        <taxon>Negativicutes</taxon>
        <taxon>Selenomonadales</taxon>
        <taxon>Sporomusaceae</taxon>
        <taxon>Sporomusa</taxon>
    </lineage>
</organism>
<protein>
    <submittedName>
        <fullName evidence="1">Uncharacterized protein</fullName>
    </submittedName>
</protein>
<accession>A0ABZ3IZL2</accession>
<dbReference type="RefSeq" id="WP_093794861.1">
    <property type="nucleotide sequence ID" value="NZ_CP155571.1"/>
</dbReference>
<sequence length="61" mass="7040">MEIYEVKYQVCPAAGNAVLMTNTVETSSPEHAKKMVYSMLFRSKPSKAKVKFMYVRRLTHI</sequence>
<dbReference type="EMBL" id="CP155571">
    <property type="protein sequence ID" value="XFO71245.1"/>
    <property type="molecule type" value="Genomic_DNA"/>
</dbReference>
<keyword evidence="2" id="KW-1185">Reference proteome</keyword>